<proteinExistence type="predicted"/>
<comment type="caution">
    <text evidence="1">The sequence shown here is derived from an EMBL/GenBank/DDBJ whole genome shotgun (WGS) entry which is preliminary data.</text>
</comment>
<dbReference type="EMBL" id="JACXVP010000001">
    <property type="protein sequence ID" value="KAG5631498.1"/>
    <property type="molecule type" value="Genomic_DNA"/>
</dbReference>
<evidence type="ECO:0000313" key="2">
    <source>
        <dbReference type="Proteomes" id="UP000824120"/>
    </source>
</evidence>
<dbReference type="Proteomes" id="UP000824120">
    <property type="component" value="Chromosome 1"/>
</dbReference>
<keyword evidence="2" id="KW-1185">Reference proteome</keyword>
<protein>
    <recommendedName>
        <fullName evidence="3">DUF4283 domain-containing protein</fullName>
    </recommendedName>
</protein>
<name>A0A9J6B4H7_SOLCO</name>
<dbReference type="OrthoDB" id="999103at2759"/>
<accession>A0A9J6B4H7</accession>
<reference evidence="1 2" key="1">
    <citation type="submission" date="2020-09" db="EMBL/GenBank/DDBJ databases">
        <title>De no assembly of potato wild relative species, Solanum commersonii.</title>
        <authorList>
            <person name="Cho K."/>
        </authorList>
    </citation>
    <scope>NUCLEOTIDE SEQUENCE [LARGE SCALE GENOMIC DNA]</scope>
    <source>
        <strain evidence="1">LZ3.2</strain>
        <tissue evidence="1">Leaf</tissue>
    </source>
</reference>
<dbReference type="AlphaFoldDB" id="A0A9J6B4H7"/>
<evidence type="ECO:0008006" key="3">
    <source>
        <dbReference type="Google" id="ProtNLM"/>
    </source>
</evidence>
<sequence length="286" mass="33226">MTSLFSRYGTDSFYCRKGEIDAEGGRERSNATVIENFSIYGWYVRIENLLGEKRTSVIIPENDYNWGWEDIAGKIKNFLGKAVNPRFQLADSKAKSYFQAAKITNWPTNSEKSSQSQSIEKENFLAKWQITAGRRVTPINHNKFLFKLHPKQEAIRVKNGDWFWNGRRLTLNWWLAAAESEVTHRDAGQRWLKVFGNPLHAWTTENFRKIGNQCGGYVDIDEDTQNRNQLYWARICVHSNMEFPRKVDLEVKEWNFEISIISDSNVVAGKVKHEGLYPAVHGMLHF</sequence>
<evidence type="ECO:0000313" key="1">
    <source>
        <dbReference type="EMBL" id="KAG5631498.1"/>
    </source>
</evidence>
<dbReference type="PANTHER" id="PTHR34427">
    <property type="entry name" value="DUF4283 DOMAIN PROTEIN"/>
    <property type="match status" value="1"/>
</dbReference>
<dbReference type="PANTHER" id="PTHR34427:SF5">
    <property type="entry name" value="DUF4283 DOMAIN-CONTAINING PROTEIN"/>
    <property type="match status" value="1"/>
</dbReference>
<gene>
    <name evidence="1" type="ORF">H5410_003215</name>
</gene>
<organism evidence="1 2">
    <name type="scientific">Solanum commersonii</name>
    <name type="common">Commerson's wild potato</name>
    <name type="synonym">Commerson's nightshade</name>
    <dbReference type="NCBI Taxonomy" id="4109"/>
    <lineage>
        <taxon>Eukaryota</taxon>
        <taxon>Viridiplantae</taxon>
        <taxon>Streptophyta</taxon>
        <taxon>Embryophyta</taxon>
        <taxon>Tracheophyta</taxon>
        <taxon>Spermatophyta</taxon>
        <taxon>Magnoliopsida</taxon>
        <taxon>eudicotyledons</taxon>
        <taxon>Gunneridae</taxon>
        <taxon>Pentapetalae</taxon>
        <taxon>asterids</taxon>
        <taxon>lamiids</taxon>
        <taxon>Solanales</taxon>
        <taxon>Solanaceae</taxon>
        <taxon>Solanoideae</taxon>
        <taxon>Solaneae</taxon>
        <taxon>Solanum</taxon>
    </lineage>
</organism>